<organism evidence="7 8">
    <name type="scientific">Amycolatopsis minnesotensis</name>
    <dbReference type="NCBI Taxonomy" id="337894"/>
    <lineage>
        <taxon>Bacteria</taxon>
        <taxon>Bacillati</taxon>
        <taxon>Actinomycetota</taxon>
        <taxon>Actinomycetes</taxon>
        <taxon>Pseudonocardiales</taxon>
        <taxon>Pseudonocardiaceae</taxon>
        <taxon>Amycolatopsis</taxon>
    </lineage>
</organism>
<dbReference type="Pfam" id="PF08386">
    <property type="entry name" value="Abhydrolase_4"/>
    <property type="match status" value="1"/>
</dbReference>
<dbReference type="EMBL" id="BAAANN010000013">
    <property type="protein sequence ID" value="GAA1962425.1"/>
    <property type="molecule type" value="Genomic_DNA"/>
</dbReference>
<dbReference type="Proteomes" id="UP001501116">
    <property type="component" value="Unassembled WGS sequence"/>
</dbReference>
<evidence type="ECO:0000313" key="8">
    <source>
        <dbReference type="Proteomes" id="UP001501116"/>
    </source>
</evidence>
<accession>A0ABP5CDS6</accession>
<feature type="domain" description="AB hydrolase-1" evidence="5">
    <location>
        <begin position="83"/>
        <end position="258"/>
    </location>
</feature>
<dbReference type="RefSeq" id="WP_344419801.1">
    <property type="nucleotide sequence ID" value="NZ_BAAANN010000013.1"/>
</dbReference>
<dbReference type="PANTHER" id="PTHR43248:SF29">
    <property type="entry name" value="TRIPEPTIDYL AMINOPEPTIDASE"/>
    <property type="match status" value="1"/>
</dbReference>
<dbReference type="GO" id="GO:0016787">
    <property type="term" value="F:hydrolase activity"/>
    <property type="evidence" value="ECO:0007669"/>
    <property type="project" value="UniProtKB-KW"/>
</dbReference>
<sequence>MRAKLFAALTSSMLVLGGAPVATAAPAGPGWAPCATVAKGWDAGDRRTECAMVRVPLDYADPGGRTIEIAVSRLPATGERTGAIVVNPGGPGQQGVTMPGHLADSKAAALNAHHDLIGFDPRGVGYSTALTCAPDETAPGPGLSEKDKAGFVAERDGRRNRECHDRDPALVRSFTTPTIARDVDRIREALGERKIGYYGVSWGTALGAQYRTLFDAHVDRMLLDSVMPPEFSVKAMDDGQAGAGENTFHEFAAWIARYDAVYHFGSTQPAVARALLDLRDELAAHPRTGPDGTVVDGAAVNRMMANPRKEWAVLAGQLATIRDGGVPAGNHAPPSGFGWDAEPTGFSEFQQTSLLCNESASPRDFDTVWQHRQDRVARFPVAGGFGIYEQKCVGWPVEARPWHLAAGTSPLQLVGHRYEPVTPIGWAIAMRERVGGDLMTIEDDVHGSLSALPCADAAVTFFDTGRTNTGTCQGAPVPGPPPAPAG</sequence>
<dbReference type="InterPro" id="IPR000073">
    <property type="entry name" value="AB_hydrolase_1"/>
</dbReference>
<comment type="similarity">
    <text evidence="1">Belongs to the peptidase S33 family.</text>
</comment>
<evidence type="ECO:0000259" key="5">
    <source>
        <dbReference type="Pfam" id="PF00561"/>
    </source>
</evidence>
<keyword evidence="2 4" id="KW-0732">Signal</keyword>
<dbReference type="InterPro" id="IPR051601">
    <property type="entry name" value="Serine_prot/Carboxylest_S33"/>
</dbReference>
<dbReference type="PANTHER" id="PTHR43248">
    <property type="entry name" value="2-SUCCINYL-6-HYDROXY-2,4-CYCLOHEXADIENE-1-CARBOXYLATE SYNTHASE"/>
    <property type="match status" value="1"/>
</dbReference>
<dbReference type="SUPFAM" id="SSF53474">
    <property type="entry name" value="alpha/beta-Hydrolases"/>
    <property type="match status" value="1"/>
</dbReference>
<feature type="domain" description="Peptidase S33 tripeptidyl aminopeptidase-like C-terminal" evidence="6">
    <location>
        <begin position="387"/>
        <end position="469"/>
    </location>
</feature>
<evidence type="ECO:0000259" key="6">
    <source>
        <dbReference type="Pfam" id="PF08386"/>
    </source>
</evidence>
<keyword evidence="3 7" id="KW-0378">Hydrolase</keyword>
<protein>
    <submittedName>
        <fullName evidence="7">Alpha/beta hydrolase</fullName>
    </submittedName>
</protein>
<dbReference type="Gene3D" id="3.40.50.1820">
    <property type="entry name" value="alpha/beta hydrolase"/>
    <property type="match status" value="1"/>
</dbReference>
<evidence type="ECO:0000256" key="2">
    <source>
        <dbReference type="ARBA" id="ARBA00022729"/>
    </source>
</evidence>
<comment type="caution">
    <text evidence="7">The sequence shown here is derived from an EMBL/GenBank/DDBJ whole genome shotgun (WGS) entry which is preliminary data.</text>
</comment>
<gene>
    <name evidence="7" type="ORF">GCM10009754_37120</name>
</gene>
<feature type="signal peptide" evidence="4">
    <location>
        <begin position="1"/>
        <end position="24"/>
    </location>
</feature>
<evidence type="ECO:0000256" key="1">
    <source>
        <dbReference type="ARBA" id="ARBA00010088"/>
    </source>
</evidence>
<name>A0ABP5CDS6_9PSEU</name>
<proteinExistence type="inferred from homology"/>
<feature type="chain" id="PRO_5046847425" evidence="4">
    <location>
        <begin position="25"/>
        <end position="486"/>
    </location>
</feature>
<dbReference type="Pfam" id="PF00561">
    <property type="entry name" value="Abhydrolase_1"/>
    <property type="match status" value="1"/>
</dbReference>
<dbReference type="InterPro" id="IPR029058">
    <property type="entry name" value="AB_hydrolase_fold"/>
</dbReference>
<reference evidence="8" key="1">
    <citation type="journal article" date="2019" name="Int. J. Syst. Evol. Microbiol.">
        <title>The Global Catalogue of Microorganisms (GCM) 10K type strain sequencing project: providing services to taxonomists for standard genome sequencing and annotation.</title>
        <authorList>
            <consortium name="The Broad Institute Genomics Platform"/>
            <consortium name="The Broad Institute Genome Sequencing Center for Infectious Disease"/>
            <person name="Wu L."/>
            <person name="Ma J."/>
        </authorList>
    </citation>
    <scope>NUCLEOTIDE SEQUENCE [LARGE SCALE GENOMIC DNA]</scope>
    <source>
        <strain evidence="8">JCM 14545</strain>
    </source>
</reference>
<dbReference type="InterPro" id="IPR013595">
    <property type="entry name" value="Pept_S33_TAP-like_C"/>
</dbReference>
<evidence type="ECO:0000313" key="7">
    <source>
        <dbReference type="EMBL" id="GAA1962425.1"/>
    </source>
</evidence>
<evidence type="ECO:0000256" key="3">
    <source>
        <dbReference type="ARBA" id="ARBA00022801"/>
    </source>
</evidence>
<evidence type="ECO:0000256" key="4">
    <source>
        <dbReference type="SAM" id="SignalP"/>
    </source>
</evidence>
<keyword evidence="8" id="KW-1185">Reference proteome</keyword>